<evidence type="ECO:0000313" key="15">
    <source>
        <dbReference type="Proteomes" id="UP000265080"/>
    </source>
</evidence>
<organism evidence="14 15">
    <name type="scientific">Amphiprion percula</name>
    <name type="common">Orange clownfish</name>
    <name type="synonym">Lutjanus percula</name>
    <dbReference type="NCBI Taxonomy" id="161767"/>
    <lineage>
        <taxon>Eukaryota</taxon>
        <taxon>Metazoa</taxon>
        <taxon>Chordata</taxon>
        <taxon>Craniata</taxon>
        <taxon>Vertebrata</taxon>
        <taxon>Euteleostomi</taxon>
        <taxon>Actinopterygii</taxon>
        <taxon>Neopterygii</taxon>
        <taxon>Teleostei</taxon>
        <taxon>Neoteleostei</taxon>
        <taxon>Acanthomorphata</taxon>
        <taxon>Ovalentaria</taxon>
        <taxon>Pomacentridae</taxon>
        <taxon>Amphiprion</taxon>
    </lineage>
</organism>
<evidence type="ECO:0000256" key="12">
    <source>
        <dbReference type="SAM" id="Phobius"/>
    </source>
</evidence>
<feature type="transmembrane region" description="Helical" evidence="12">
    <location>
        <begin position="309"/>
        <end position="335"/>
    </location>
</feature>
<evidence type="ECO:0000256" key="8">
    <source>
        <dbReference type="ARBA" id="ARBA00023170"/>
    </source>
</evidence>
<feature type="transmembrane region" description="Helical" evidence="12">
    <location>
        <begin position="347"/>
        <end position="371"/>
    </location>
</feature>
<accession>A0A3P8S1G2</accession>
<dbReference type="Proteomes" id="UP000265080">
    <property type="component" value="Chromosome 16"/>
</dbReference>
<dbReference type="SUPFAM" id="SSF81321">
    <property type="entry name" value="Family A G protein-coupled receptor-like"/>
    <property type="match status" value="1"/>
</dbReference>
<keyword evidence="2" id="KW-1003">Cell membrane</keyword>
<dbReference type="Pfam" id="PF00001">
    <property type="entry name" value="7tm_1"/>
    <property type="match status" value="1"/>
</dbReference>
<comment type="subcellular location">
    <subcellularLocation>
        <location evidence="1">Cell membrane</location>
        <topology evidence="1">Multi-pass membrane protein</topology>
    </subcellularLocation>
</comment>
<keyword evidence="9" id="KW-0325">Glycoprotein</keyword>
<feature type="transmembrane region" description="Helical" evidence="12">
    <location>
        <begin position="219"/>
        <end position="241"/>
    </location>
</feature>
<dbReference type="AlphaFoldDB" id="A0A3P8S1G2"/>
<keyword evidence="4 12" id="KW-1133">Transmembrane helix</keyword>
<keyword evidence="6 12" id="KW-0472">Membrane</keyword>
<dbReference type="PRINTS" id="PR01428">
    <property type="entry name" value="PROTEASEAR"/>
</dbReference>
<protein>
    <submittedName>
        <fullName evidence="14">Coagulation factor II thrombin receptor like 2</fullName>
    </submittedName>
</protein>
<feature type="transmembrane region" description="Helical" evidence="12">
    <location>
        <begin position="179"/>
        <end position="198"/>
    </location>
</feature>
<dbReference type="PRINTS" id="PR00237">
    <property type="entry name" value="GPCRRHODOPSN"/>
</dbReference>
<dbReference type="Ensembl" id="ENSAPET00000006114.1">
    <property type="protein sequence ID" value="ENSAPEP00000005957.1"/>
    <property type="gene ID" value="ENSAPEG00000004295.1"/>
</dbReference>
<feature type="disulfide bond" evidence="11">
    <location>
        <begin position="177"/>
        <end position="256"/>
    </location>
</feature>
<keyword evidence="7 11" id="KW-1015">Disulfide bond</keyword>
<evidence type="ECO:0000256" key="10">
    <source>
        <dbReference type="ARBA" id="ARBA00023224"/>
    </source>
</evidence>
<feature type="transmembrane region" description="Helical" evidence="12">
    <location>
        <begin position="107"/>
        <end position="129"/>
    </location>
</feature>
<evidence type="ECO:0000256" key="6">
    <source>
        <dbReference type="ARBA" id="ARBA00023136"/>
    </source>
</evidence>
<dbReference type="InterPro" id="IPR003912">
    <property type="entry name" value="Protea_act_rcpt"/>
</dbReference>
<evidence type="ECO:0000256" key="3">
    <source>
        <dbReference type="ARBA" id="ARBA00022692"/>
    </source>
</evidence>
<keyword evidence="8" id="KW-0675">Receptor</keyword>
<dbReference type="GO" id="GO:0005886">
    <property type="term" value="C:plasma membrane"/>
    <property type="evidence" value="ECO:0007669"/>
    <property type="project" value="UniProtKB-SubCell"/>
</dbReference>
<dbReference type="GO" id="GO:0035025">
    <property type="term" value="P:positive regulation of Rho protein signal transduction"/>
    <property type="evidence" value="ECO:0007669"/>
    <property type="project" value="TreeGrafter"/>
</dbReference>
<dbReference type="GO" id="GO:0007200">
    <property type="term" value="P:phospholipase C-activating G protein-coupled receptor signaling pathway"/>
    <property type="evidence" value="ECO:0007669"/>
    <property type="project" value="TreeGrafter"/>
</dbReference>
<evidence type="ECO:0000256" key="11">
    <source>
        <dbReference type="PIRSR" id="PIRSR603912-52"/>
    </source>
</evidence>
<evidence type="ECO:0000256" key="7">
    <source>
        <dbReference type="ARBA" id="ARBA00023157"/>
    </source>
</evidence>
<dbReference type="FunFam" id="1.20.1070.10:FF:000040">
    <property type="entry name" value="Coagulation factor 2 (thrombin) receptor"/>
    <property type="match status" value="1"/>
</dbReference>
<keyword evidence="15" id="KW-1185">Reference proteome</keyword>
<evidence type="ECO:0000256" key="1">
    <source>
        <dbReference type="ARBA" id="ARBA00004651"/>
    </source>
</evidence>
<dbReference type="GeneTree" id="ENSGT01050000244840"/>
<dbReference type="GO" id="GO:0015057">
    <property type="term" value="F:thrombin-activated receptor activity"/>
    <property type="evidence" value="ECO:0007669"/>
    <property type="project" value="InterPro"/>
</dbReference>
<dbReference type="OMA" id="VVFYGNM"/>
<feature type="transmembrane region" description="Helical" evidence="12">
    <location>
        <begin position="272"/>
        <end position="297"/>
    </location>
</feature>
<evidence type="ECO:0000256" key="5">
    <source>
        <dbReference type="ARBA" id="ARBA00023040"/>
    </source>
</evidence>
<dbReference type="Gene3D" id="1.20.1070.10">
    <property type="entry name" value="Rhodopsin 7-helix transmembrane proteins"/>
    <property type="match status" value="1"/>
</dbReference>
<reference evidence="14" key="3">
    <citation type="submission" date="2025-09" db="UniProtKB">
        <authorList>
            <consortium name="Ensembl"/>
        </authorList>
    </citation>
    <scope>IDENTIFICATION</scope>
</reference>
<dbReference type="STRING" id="161767.ENSAPEP00000005957"/>
<sequence length="394" mass="43783">MTLSSNEIRNTDRSGIHMRDLSRVLFIDNKMGKLLLFFLVLVLCTSGTLQKEGKRTRVRNSPQVAVPRILKGDPITQAPNSTHSPAALQSLSNIALVYLHGSLSTQVIPIIYMLVLIVGIPANISILCLLSTKIRKVSSAILYSSLAVSDLFLLLSLFFKAHYHLHGNHWVLGEAACRVVTACFYGNLYCSAMTLACISIKRYLAIVYPFMYKSMPKRTCTACVSLAVWGVFGAAVIPELIVQQTYWLPQLNITTCHDVLPLNHSSHLFLTYYNLILTILGLLVPLVVTVVCFVRIIHELKQSHGDWAMYIKASSLVFAIFLVCFVPAGVLHFLHFVQQSVNGTESLYGYFNVAVCLCCLHACLDPFLFLLMSTSAGSKFHFMTFKGHTLSISI</sequence>
<dbReference type="PROSITE" id="PS50262">
    <property type="entry name" value="G_PROTEIN_RECEP_F1_2"/>
    <property type="match status" value="1"/>
</dbReference>
<evidence type="ECO:0000259" key="13">
    <source>
        <dbReference type="PROSITE" id="PS50262"/>
    </source>
</evidence>
<feature type="transmembrane region" description="Helical" evidence="12">
    <location>
        <begin position="141"/>
        <end position="159"/>
    </location>
</feature>
<reference evidence="14 15" key="1">
    <citation type="submission" date="2018-03" db="EMBL/GenBank/DDBJ databases">
        <title>Finding Nemo's genes: A chromosome-scale reference assembly of the genome of the orange clownfish Amphiprion percula.</title>
        <authorList>
            <person name="Lehmann R."/>
        </authorList>
    </citation>
    <scope>NUCLEOTIDE SEQUENCE</scope>
</reference>
<keyword evidence="5" id="KW-0297">G-protein coupled receptor</keyword>
<proteinExistence type="predicted"/>
<dbReference type="InterPro" id="IPR017452">
    <property type="entry name" value="GPCR_Rhodpsn_7TM"/>
</dbReference>
<evidence type="ECO:0000256" key="4">
    <source>
        <dbReference type="ARBA" id="ARBA00022989"/>
    </source>
</evidence>
<dbReference type="PANTHER" id="PTHR24232:SF0">
    <property type="entry name" value="PROTEINASE-ACTIVATED RECEPTOR 3"/>
    <property type="match status" value="1"/>
</dbReference>
<evidence type="ECO:0000256" key="2">
    <source>
        <dbReference type="ARBA" id="ARBA00022475"/>
    </source>
</evidence>
<feature type="domain" description="G-protein coupled receptors family 1 profile" evidence="13">
    <location>
        <begin position="122"/>
        <end position="369"/>
    </location>
</feature>
<dbReference type="PANTHER" id="PTHR24232">
    <property type="entry name" value="G-PROTEIN COUPLED RECEPTOR"/>
    <property type="match status" value="1"/>
</dbReference>
<keyword evidence="3 12" id="KW-0812">Transmembrane</keyword>
<dbReference type="GO" id="GO:0007596">
    <property type="term" value="P:blood coagulation"/>
    <property type="evidence" value="ECO:0007669"/>
    <property type="project" value="InterPro"/>
</dbReference>
<dbReference type="InterPro" id="IPR000276">
    <property type="entry name" value="GPCR_Rhodpsn"/>
</dbReference>
<name>A0A3P8S1G2_AMPPE</name>
<evidence type="ECO:0000256" key="9">
    <source>
        <dbReference type="ARBA" id="ARBA00023180"/>
    </source>
</evidence>
<reference evidence="14" key="2">
    <citation type="submission" date="2025-08" db="UniProtKB">
        <authorList>
            <consortium name="Ensembl"/>
        </authorList>
    </citation>
    <scope>IDENTIFICATION</scope>
</reference>
<keyword evidence="10" id="KW-0807">Transducer</keyword>
<evidence type="ECO:0000313" key="14">
    <source>
        <dbReference type="Ensembl" id="ENSAPEP00000005957.1"/>
    </source>
</evidence>